<accession>A0A5S9R6M6</accession>
<evidence type="ECO:0000313" key="2">
    <source>
        <dbReference type="EMBL" id="CAA0129471.1"/>
    </source>
</evidence>
<proteinExistence type="predicted"/>
<sequence>MSLTLTINVDGADSALAALDRFAAFEQYRPELLEGLGSMMQSQHQRRIESEHTTPAGRPFAPVQRGGTPLYDTGKNLADAFYYEVSDPEVRVSNNFIGAGVLHFGAVITPKTADALVISMGGQTVFSQRVVVPPRPFMGVSADNTVEILDAIEAFIAGLAE</sequence>
<keyword evidence="3" id="KW-1185">Reference proteome</keyword>
<evidence type="ECO:0000256" key="1">
    <source>
        <dbReference type="SAM" id="MobiDB-lite"/>
    </source>
</evidence>
<protein>
    <recommendedName>
        <fullName evidence="4">Phage virion morphogenesis protein</fullName>
    </recommendedName>
</protein>
<dbReference type="AlphaFoldDB" id="A0A5S9R6M6"/>
<evidence type="ECO:0000313" key="3">
    <source>
        <dbReference type="Proteomes" id="UP000433050"/>
    </source>
</evidence>
<dbReference type="Pfam" id="PF05069">
    <property type="entry name" value="Phage_tail_S"/>
    <property type="match status" value="1"/>
</dbReference>
<name>A0A5S9R6M6_9HYPH</name>
<dbReference type="EMBL" id="CACSAS010000032">
    <property type="protein sequence ID" value="CAA0129471.1"/>
    <property type="molecule type" value="Genomic_DNA"/>
</dbReference>
<organism evidence="2 3">
    <name type="scientific">Starkeya nomas</name>
    <dbReference type="NCBI Taxonomy" id="2666134"/>
    <lineage>
        <taxon>Bacteria</taxon>
        <taxon>Pseudomonadati</taxon>
        <taxon>Pseudomonadota</taxon>
        <taxon>Alphaproteobacteria</taxon>
        <taxon>Hyphomicrobiales</taxon>
        <taxon>Xanthobacteraceae</taxon>
        <taxon>Starkeya</taxon>
    </lineage>
</organism>
<feature type="region of interest" description="Disordered" evidence="1">
    <location>
        <begin position="43"/>
        <end position="67"/>
    </location>
</feature>
<evidence type="ECO:0008006" key="4">
    <source>
        <dbReference type="Google" id="ProtNLM"/>
    </source>
</evidence>
<dbReference type="Proteomes" id="UP000433050">
    <property type="component" value="Unassembled WGS sequence"/>
</dbReference>
<dbReference type="RefSeq" id="WP_159602350.1">
    <property type="nucleotide sequence ID" value="NZ_CACSAS010000032.1"/>
</dbReference>
<reference evidence="2 3" key="1">
    <citation type="submission" date="2019-12" db="EMBL/GenBank/DDBJ databases">
        <authorList>
            <person name="Reyes-Prieto M."/>
        </authorList>
    </citation>
    <scope>NUCLEOTIDE SEQUENCE [LARGE SCALE GENOMIC DNA]</scope>
    <source>
        <strain evidence="2">HF14-78462</strain>
    </source>
</reference>
<gene>
    <name evidence="2" type="ORF">STARVERO_04513</name>
</gene>
<dbReference type="InterPro" id="IPR006522">
    <property type="entry name" value="Phage_virion_morphogenesis"/>
</dbReference>